<organism evidence="5 6">
    <name type="scientific">Aspergillus puulaauensis</name>
    <dbReference type="NCBI Taxonomy" id="1220207"/>
    <lineage>
        <taxon>Eukaryota</taxon>
        <taxon>Fungi</taxon>
        <taxon>Dikarya</taxon>
        <taxon>Ascomycota</taxon>
        <taxon>Pezizomycotina</taxon>
        <taxon>Eurotiomycetes</taxon>
        <taxon>Eurotiomycetidae</taxon>
        <taxon>Eurotiales</taxon>
        <taxon>Aspergillaceae</taxon>
        <taxon>Aspergillus</taxon>
    </lineage>
</organism>
<dbReference type="PANTHER" id="PTHR43439:SF2">
    <property type="entry name" value="ENZYME, PUTATIVE (JCVI)-RELATED"/>
    <property type="match status" value="1"/>
</dbReference>
<feature type="region of interest" description="Disordered" evidence="3">
    <location>
        <begin position="380"/>
        <end position="405"/>
    </location>
</feature>
<dbReference type="RefSeq" id="XP_041554604.1">
    <property type="nucleotide sequence ID" value="XM_041701750.1"/>
</dbReference>
<evidence type="ECO:0000313" key="6">
    <source>
        <dbReference type="Proteomes" id="UP000654913"/>
    </source>
</evidence>
<dbReference type="KEGG" id="apuu:APUU_30635S"/>
<dbReference type="SUPFAM" id="SSF51735">
    <property type="entry name" value="NAD(P)-binding Rossmann-fold domains"/>
    <property type="match status" value="1"/>
</dbReference>
<dbReference type="OrthoDB" id="429813at2759"/>
<dbReference type="Pfam" id="PF07993">
    <property type="entry name" value="NAD_binding_4"/>
    <property type="match status" value="1"/>
</dbReference>
<name>A0A7R7XJD6_9EURO</name>
<dbReference type="PANTHER" id="PTHR43439">
    <property type="entry name" value="PHENYLACETATE-COENZYME A LIGASE"/>
    <property type="match status" value="1"/>
</dbReference>
<reference evidence="5" key="2">
    <citation type="submission" date="2021-02" db="EMBL/GenBank/DDBJ databases">
        <title>Aspergillus puulaauensis MK2 genome sequence.</title>
        <authorList>
            <person name="Futagami T."/>
            <person name="Mori K."/>
            <person name="Kadooka C."/>
            <person name="Tanaka T."/>
        </authorList>
    </citation>
    <scope>NUCLEOTIDE SEQUENCE</scope>
    <source>
        <strain evidence="5">MK2</strain>
    </source>
</reference>
<accession>A0A7R7XJD6</accession>
<proteinExistence type="predicted"/>
<dbReference type="InterPro" id="IPR036291">
    <property type="entry name" value="NAD(P)-bd_dom_sf"/>
</dbReference>
<evidence type="ECO:0000256" key="3">
    <source>
        <dbReference type="SAM" id="MobiDB-lite"/>
    </source>
</evidence>
<protein>
    <recommendedName>
        <fullName evidence="4">Thioester reductase (TE) domain-containing protein</fullName>
    </recommendedName>
</protein>
<evidence type="ECO:0000259" key="4">
    <source>
        <dbReference type="Pfam" id="PF07993"/>
    </source>
</evidence>
<sequence length="531" mass="57993">MYDSAADVPDQTLQDQIDPSTNKTLTKSIASMIDSMTGSKDIGLDDDVFANGLDSRQVQVVAATLARALPEQKDVMSIQNAVYMNPTAHGLVEHISQNKTKDVSATFDGLFKKYSSTLLQPPKQAPQPKETHHVLLTGRTGFVGGLVLQSLLNHPAVTEMICINRRRIPDTNSKPEPSSNKTLTHLKADLSKPSFALSKTEYTHLVSTVTEIIHCQWPVTFNLPLALFEPQIAGTTNLIQLAYDSPNNTRIIFLSTIATIQGWDKAPTPVPEGPLDDENALNYAQGGYGQSKLLASKILEQASIPSGVPSAICRVGQVAGPVDADGVWPPRDWFPTLLRASETMGVLPNSLGHFNEVDWLPVDYLSGALVTLAVDRDLGGFRTDKPKTGGKRKRERKPEGSRSGAAYYHLTNPSISSYTDLVPGIRRRLEKGREIEVVETLEEWTERLDGWTSSSERGGSIADGGERDVESSMAAAAALLEFYQGLARDLDKPSVKLDMALTVKKIPALRDVGAVNEGWIERWLDQWGVGQ</sequence>
<reference evidence="5" key="1">
    <citation type="submission" date="2021-01" db="EMBL/GenBank/DDBJ databases">
        <authorList>
            <consortium name="Aspergillus puulaauensis MK2 genome sequencing consortium"/>
            <person name="Kazuki M."/>
            <person name="Futagami T."/>
        </authorList>
    </citation>
    <scope>NUCLEOTIDE SEQUENCE</scope>
    <source>
        <strain evidence="5">MK2</strain>
    </source>
</reference>
<keyword evidence="2" id="KW-0597">Phosphoprotein</keyword>
<evidence type="ECO:0000256" key="1">
    <source>
        <dbReference type="ARBA" id="ARBA00022450"/>
    </source>
</evidence>
<evidence type="ECO:0000256" key="2">
    <source>
        <dbReference type="ARBA" id="ARBA00022553"/>
    </source>
</evidence>
<keyword evidence="1" id="KW-0596">Phosphopantetheine</keyword>
<evidence type="ECO:0000313" key="5">
    <source>
        <dbReference type="EMBL" id="BCS22410.1"/>
    </source>
</evidence>
<keyword evidence="6" id="KW-1185">Reference proteome</keyword>
<dbReference type="GeneID" id="64972415"/>
<dbReference type="Proteomes" id="UP000654913">
    <property type="component" value="Chromosome 3"/>
</dbReference>
<dbReference type="EMBL" id="AP024445">
    <property type="protein sequence ID" value="BCS22410.1"/>
    <property type="molecule type" value="Genomic_DNA"/>
</dbReference>
<feature type="domain" description="Thioester reductase (TE)" evidence="4">
    <location>
        <begin position="136"/>
        <end position="366"/>
    </location>
</feature>
<dbReference type="Gene3D" id="3.40.50.720">
    <property type="entry name" value="NAD(P)-binding Rossmann-like Domain"/>
    <property type="match status" value="1"/>
</dbReference>
<dbReference type="InterPro" id="IPR013120">
    <property type="entry name" value="FAR_NAD-bd"/>
</dbReference>
<gene>
    <name evidence="5" type="ORF">APUU_30635S</name>
</gene>
<dbReference type="AlphaFoldDB" id="A0A7R7XJD6"/>
<dbReference type="InterPro" id="IPR051414">
    <property type="entry name" value="Adenylate-forming_Reductase"/>
</dbReference>